<dbReference type="CDD" id="cd00009">
    <property type="entry name" value="AAA"/>
    <property type="match status" value="1"/>
</dbReference>
<dbReference type="PANTHER" id="PTHR30050:SF4">
    <property type="entry name" value="ATP-BINDING PROTEIN RV3427C IN INSERTION SEQUENCE-RELATED"/>
    <property type="match status" value="1"/>
</dbReference>
<dbReference type="KEGG" id="alam:RT761_02243"/>
<dbReference type="KEGG" id="alam:RT761_01856"/>
<dbReference type="SUPFAM" id="SSF52540">
    <property type="entry name" value="P-loop containing nucleoside triphosphate hydrolases"/>
    <property type="match status" value="1"/>
</dbReference>
<dbReference type="KEGG" id="alam:RT761_01863"/>
<dbReference type="EMBL" id="CP065383">
    <property type="protein sequence ID" value="QPM67884.1"/>
    <property type="molecule type" value="Genomic_DNA"/>
</dbReference>
<evidence type="ECO:0000256" key="1">
    <source>
        <dbReference type="ARBA" id="ARBA00022741"/>
    </source>
</evidence>
<dbReference type="EMBL" id="CP065383">
    <property type="protein sequence ID" value="QPM68634.1"/>
    <property type="molecule type" value="Genomic_DNA"/>
</dbReference>
<dbReference type="EMBL" id="CP065383">
    <property type="protein sequence ID" value="QPM69015.1"/>
    <property type="molecule type" value="Genomic_DNA"/>
</dbReference>
<dbReference type="KEGG" id="alam:RT761_02297"/>
<organism evidence="5 11">
    <name type="scientific">Atribacter laminatus</name>
    <dbReference type="NCBI Taxonomy" id="2847778"/>
    <lineage>
        <taxon>Bacteria</taxon>
        <taxon>Pseudomonadati</taxon>
        <taxon>Atribacterota</taxon>
        <taxon>Atribacteria</taxon>
        <taxon>Atribacterales</taxon>
        <taxon>Atribacteraceae</taxon>
        <taxon>Atribacter</taxon>
    </lineage>
</organism>
<dbReference type="PIRSF" id="PIRSF003073">
    <property type="entry name" value="DNAC_TnpB_IstB"/>
    <property type="match status" value="1"/>
</dbReference>
<reference evidence="5 11" key="1">
    <citation type="journal article" date="2021" name="Nat. Commun.">
        <title>Isolation of a member of the candidate phylum Atribacteria reveals a unique cell membrane structure.</title>
        <authorList>
            <person name="Taiki K."/>
            <person name="Nobu M.K."/>
            <person name="Kusada H."/>
            <person name="Meng X.-Y."/>
            <person name="Hosoki N."/>
            <person name="Uematsu K."/>
            <person name="Yoshioka H."/>
            <person name="Kamagata Y."/>
            <person name="Tamaki H."/>
        </authorList>
    </citation>
    <scope>NUCLEOTIDE SEQUENCE [LARGE SCALE GENOMIC DNA]</scope>
    <source>
        <strain evidence="5 11">RT761</strain>
    </source>
</reference>
<dbReference type="GO" id="GO:0005524">
    <property type="term" value="F:ATP binding"/>
    <property type="evidence" value="ECO:0007669"/>
    <property type="project" value="UniProtKB-KW"/>
</dbReference>
<protein>
    <submittedName>
        <fullName evidence="5">Insertion sequence IS5376 putative ATP-binding protein</fullName>
    </submittedName>
</protein>
<evidence type="ECO:0000256" key="2">
    <source>
        <dbReference type="ARBA" id="ARBA00022840"/>
    </source>
</evidence>
<name>A0A7T1AL08_ATRLM</name>
<evidence type="ECO:0000259" key="3">
    <source>
        <dbReference type="Pfam" id="PF01695"/>
    </source>
</evidence>
<evidence type="ECO:0000313" key="6">
    <source>
        <dbReference type="EMBL" id="QPM68436.1"/>
    </source>
</evidence>
<dbReference type="RefSeq" id="WP_218110943.1">
    <property type="nucleotide sequence ID" value="NZ_CP065383.1"/>
</dbReference>
<sequence length="247" mass="28405">MINSTTMNKLHDMRLSAMADAFKRQLSDEKYQELSFEERVGILVDVEWAKRRSNKLLHLIKKADFRYPQASIEDIEYHADRKLDKAQILRLSGCAYIQEKRNLIIMGASGNGKSYVACAFGMAACRNYYTVKYIRLPDLLDELAVARGEGVYQMVMKKYKKVGLLILDEWLLTPLKDTQAMDLLEIVEARHQNASTIFCTQFAPRGWHEKIGEDTLADAILDRIVHDSYTILIDGKVSMRERHGIKN</sequence>
<dbReference type="AlphaFoldDB" id="A0A7T1AL08"/>
<proteinExistence type="predicted"/>
<dbReference type="GO" id="GO:0006260">
    <property type="term" value="P:DNA replication"/>
    <property type="evidence" value="ECO:0007669"/>
    <property type="project" value="TreeGrafter"/>
</dbReference>
<evidence type="ECO:0000313" key="4">
    <source>
        <dbReference type="EMBL" id="QPM67849.1"/>
    </source>
</evidence>
<dbReference type="Gene3D" id="3.40.50.300">
    <property type="entry name" value="P-loop containing nucleotide triphosphate hydrolases"/>
    <property type="match status" value="1"/>
</dbReference>
<dbReference type="KEGG" id="alam:RT761_01656"/>
<dbReference type="InterPro" id="IPR028350">
    <property type="entry name" value="DNAC/IstB-like"/>
</dbReference>
<evidence type="ECO:0000313" key="11">
    <source>
        <dbReference type="Proteomes" id="UP000594463"/>
    </source>
</evidence>
<accession>A0A7T1AL08</accession>
<evidence type="ECO:0000313" key="9">
    <source>
        <dbReference type="EMBL" id="QPM69015.1"/>
    </source>
</evidence>
<dbReference type="Pfam" id="PF01695">
    <property type="entry name" value="IstB_IS21"/>
    <property type="match status" value="1"/>
</dbReference>
<feature type="domain" description="IstB-like ATP-binding" evidence="3">
    <location>
        <begin position="10"/>
        <end position="243"/>
    </location>
</feature>
<dbReference type="EMBL" id="CP065383">
    <property type="protein sequence ID" value="QPM67849.1"/>
    <property type="molecule type" value="Genomic_DNA"/>
</dbReference>
<keyword evidence="1" id="KW-0547">Nucleotide-binding</keyword>
<keyword evidence="11" id="KW-1185">Reference proteome</keyword>
<evidence type="ECO:0000313" key="8">
    <source>
        <dbReference type="EMBL" id="QPM68641.1"/>
    </source>
</evidence>
<gene>
    <name evidence="4" type="ORF">RT761_01062</name>
    <name evidence="5" type="ORF">RT761_01097</name>
    <name evidence="6" type="ORF">RT761_01656</name>
    <name evidence="7" type="ORF">RT761_01856</name>
    <name evidence="8" type="ORF">RT761_01863</name>
    <name evidence="9" type="ORF">RT761_02243</name>
    <name evidence="10" type="ORF">RT761_02297</name>
</gene>
<keyword evidence="2 5" id="KW-0067">ATP-binding</keyword>
<dbReference type="InterPro" id="IPR002611">
    <property type="entry name" value="IstB_ATP-bd"/>
</dbReference>
<dbReference type="KEGG" id="alam:RT761_01097"/>
<dbReference type="EMBL" id="CP065383">
    <property type="protein sequence ID" value="QPM68436.1"/>
    <property type="molecule type" value="Genomic_DNA"/>
</dbReference>
<dbReference type="PANTHER" id="PTHR30050">
    <property type="entry name" value="CHROMOSOMAL REPLICATION INITIATOR PROTEIN DNAA"/>
    <property type="match status" value="1"/>
</dbReference>
<dbReference type="NCBIfam" id="NF038214">
    <property type="entry name" value="IS21_help_AAA"/>
    <property type="match status" value="1"/>
</dbReference>
<evidence type="ECO:0000313" key="5">
    <source>
        <dbReference type="EMBL" id="QPM67884.1"/>
    </source>
</evidence>
<evidence type="ECO:0000313" key="10">
    <source>
        <dbReference type="EMBL" id="QPM69069.1"/>
    </source>
</evidence>
<dbReference type="EMBL" id="CP065383">
    <property type="protein sequence ID" value="QPM68641.1"/>
    <property type="molecule type" value="Genomic_DNA"/>
</dbReference>
<dbReference type="KEGG" id="alam:RT761_01062"/>
<dbReference type="InterPro" id="IPR047661">
    <property type="entry name" value="IstB"/>
</dbReference>
<evidence type="ECO:0000313" key="7">
    <source>
        <dbReference type="EMBL" id="QPM68634.1"/>
    </source>
</evidence>
<dbReference type="EMBL" id="CP065383">
    <property type="protein sequence ID" value="QPM69069.1"/>
    <property type="molecule type" value="Genomic_DNA"/>
</dbReference>
<dbReference type="Proteomes" id="UP000594463">
    <property type="component" value="Chromosome"/>
</dbReference>
<dbReference type="InterPro" id="IPR027417">
    <property type="entry name" value="P-loop_NTPase"/>
</dbReference>